<protein>
    <submittedName>
        <fullName evidence="3">Uncharacterized protein</fullName>
    </submittedName>
</protein>
<dbReference type="EMBL" id="HBGH01010294">
    <property type="protein sequence ID" value="CAD9233586.1"/>
    <property type="molecule type" value="Transcribed_RNA"/>
</dbReference>
<accession>A0A7S1TEG5</accession>
<proteinExistence type="predicted"/>
<evidence type="ECO:0000256" key="1">
    <source>
        <dbReference type="SAM" id="MobiDB-lite"/>
    </source>
</evidence>
<evidence type="ECO:0000256" key="2">
    <source>
        <dbReference type="SAM" id="SignalP"/>
    </source>
</evidence>
<name>A0A7S1TEG5_9RHOD</name>
<feature type="signal peptide" evidence="2">
    <location>
        <begin position="1"/>
        <end position="17"/>
    </location>
</feature>
<evidence type="ECO:0000313" key="3">
    <source>
        <dbReference type="EMBL" id="CAD9233586.1"/>
    </source>
</evidence>
<feature type="compositionally biased region" description="Basic and acidic residues" evidence="1">
    <location>
        <begin position="163"/>
        <end position="173"/>
    </location>
</feature>
<keyword evidence="2" id="KW-0732">Signal</keyword>
<feature type="region of interest" description="Disordered" evidence="1">
    <location>
        <begin position="155"/>
        <end position="197"/>
    </location>
</feature>
<sequence>MAFWIVGVVAAVGQLSAMFMRRRNGGRSKAALAQWNCQRREELGQSMKDWRGSSRFLDPDYCLSLVMDLGMPALMMRKRCEAMQNLRSQHFKGRETTVNYTGGTCVRVVTLGLITLDSCMGTSQNIKLSRSHMERSELFLEMSLERPYMLSSTWCQDPSQKNSGDERGVENQRRLQGSSPTRIHEAGKRLDDDDRSGKRTMIECPIENEVSVRSSQQILLKRSTFTSLGHLLMACNTFCSSVIGAKQ</sequence>
<dbReference type="AlphaFoldDB" id="A0A7S1TEG5"/>
<gene>
    <name evidence="3" type="ORF">CCAE0312_LOCUS5672</name>
</gene>
<feature type="chain" id="PRO_5031538607" evidence="2">
    <location>
        <begin position="18"/>
        <end position="247"/>
    </location>
</feature>
<reference evidence="3" key="1">
    <citation type="submission" date="2021-01" db="EMBL/GenBank/DDBJ databases">
        <authorList>
            <person name="Corre E."/>
            <person name="Pelletier E."/>
            <person name="Niang G."/>
            <person name="Scheremetjew M."/>
            <person name="Finn R."/>
            <person name="Kale V."/>
            <person name="Holt S."/>
            <person name="Cochrane G."/>
            <person name="Meng A."/>
            <person name="Brown T."/>
            <person name="Cohen L."/>
        </authorList>
    </citation>
    <scope>NUCLEOTIDE SEQUENCE</scope>
    <source>
        <strain evidence="3">SAG 36.94</strain>
    </source>
</reference>
<organism evidence="3">
    <name type="scientific">Compsopogon caeruleus</name>
    <dbReference type="NCBI Taxonomy" id="31354"/>
    <lineage>
        <taxon>Eukaryota</taxon>
        <taxon>Rhodophyta</taxon>
        <taxon>Compsopogonophyceae</taxon>
        <taxon>Compsopogonales</taxon>
        <taxon>Compsopogonaceae</taxon>
        <taxon>Compsopogon</taxon>
    </lineage>
</organism>
<feature type="compositionally biased region" description="Basic and acidic residues" evidence="1">
    <location>
        <begin position="182"/>
        <end position="197"/>
    </location>
</feature>